<sequence length="245" mass="28713">MNHTKIEWTDLTWNPTTGCTKISSGCKNCYAESLTKRFEKMWGKFSEIKLHPNRLDFPRTVKGKRIFVDSMSDLFHKDIPFDFIDQVHSVIGECPENIFQILTKRIERAKEYYDSRKNFTLENVWLGTSIESQNVVEDRLRHLIQIPTKVRFLSCEPLLEEVDVSIYLNAWGYIDCFPIDWVIVGGESGPGARPVQAEWIRSIRDQCNIARVQFFFKQWGGRNKKESGRELDGREWNEFPKGIVR</sequence>
<dbReference type="Proteomes" id="UP000001338">
    <property type="component" value="Unassembled WGS sequence"/>
</dbReference>
<gene>
    <name evidence="1" type="ORF">LEP1GSC036_2628</name>
</gene>
<dbReference type="GeneID" id="61114269"/>
<proteinExistence type="predicted"/>
<protein>
    <submittedName>
        <fullName evidence="1">Phage protein Gp37/Gp68</fullName>
    </submittedName>
</protein>
<dbReference type="InterPro" id="IPR011101">
    <property type="entry name" value="DUF5131"/>
</dbReference>
<dbReference type="AlphaFoldDB" id="A0A828Z7H0"/>
<accession>A0A828Z7H0</accession>
<dbReference type="Pfam" id="PF07505">
    <property type="entry name" value="DUF5131"/>
    <property type="match status" value="1"/>
</dbReference>
<reference evidence="1 2" key="1">
    <citation type="submission" date="2012-10" db="EMBL/GenBank/DDBJ databases">
        <authorList>
            <person name="Harkins D.M."/>
            <person name="Durkin A.S."/>
            <person name="Brinkac L.M."/>
            <person name="Haft D.H."/>
            <person name="Selengut J.D."/>
            <person name="Sanka R."/>
            <person name="DePew J."/>
            <person name="Purushe J."/>
            <person name="Whelen A.C."/>
            <person name="Vinetz J.M."/>
            <person name="Sutton G.G."/>
            <person name="Nierman W.C."/>
            <person name="Fouts D.E."/>
        </authorList>
    </citation>
    <scope>NUCLEOTIDE SEQUENCE [LARGE SCALE GENOMIC DNA]</scope>
    <source>
        <strain evidence="1 2">2006001853</strain>
    </source>
</reference>
<dbReference type="EMBL" id="AFLV02000013">
    <property type="protein sequence ID" value="EKR65827.1"/>
    <property type="molecule type" value="Genomic_DNA"/>
</dbReference>
<name>A0A828Z7H0_9LEPT</name>
<organism evidence="1 2">
    <name type="scientific">Leptospira weilii str. 2006001853</name>
    <dbReference type="NCBI Taxonomy" id="1001589"/>
    <lineage>
        <taxon>Bacteria</taxon>
        <taxon>Pseudomonadati</taxon>
        <taxon>Spirochaetota</taxon>
        <taxon>Spirochaetia</taxon>
        <taxon>Leptospirales</taxon>
        <taxon>Leptospiraceae</taxon>
        <taxon>Leptospira</taxon>
    </lineage>
</organism>
<comment type="caution">
    <text evidence="1">The sequence shown here is derived from an EMBL/GenBank/DDBJ whole genome shotgun (WGS) entry which is preliminary data.</text>
</comment>
<evidence type="ECO:0000313" key="2">
    <source>
        <dbReference type="Proteomes" id="UP000001338"/>
    </source>
</evidence>
<dbReference type="RefSeq" id="WP_004498904.1">
    <property type="nucleotide sequence ID" value="NZ_AFLV02000013.1"/>
</dbReference>
<evidence type="ECO:0000313" key="1">
    <source>
        <dbReference type="EMBL" id="EKR65827.1"/>
    </source>
</evidence>